<dbReference type="Proteomes" id="UP000325536">
    <property type="component" value="Chromosome"/>
</dbReference>
<gene>
    <name evidence="1" type="ORF">D0T90_09620</name>
</gene>
<organism evidence="1 2">
    <name type="scientific">Neisseria animalis</name>
    <dbReference type="NCBI Taxonomy" id="492"/>
    <lineage>
        <taxon>Bacteria</taxon>
        <taxon>Pseudomonadati</taxon>
        <taxon>Pseudomonadota</taxon>
        <taxon>Betaproteobacteria</taxon>
        <taxon>Neisseriales</taxon>
        <taxon>Neisseriaceae</taxon>
        <taxon>Neisseria</taxon>
    </lineage>
</organism>
<proteinExistence type="predicted"/>
<evidence type="ECO:0000313" key="1">
    <source>
        <dbReference type="EMBL" id="QEY24687.1"/>
    </source>
</evidence>
<accession>A0A5P3MSV1</accession>
<keyword evidence="2" id="KW-1185">Reference proteome</keyword>
<dbReference type="RefSeq" id="WP_123796419.1">
    <property type="nucleotide sequence ID" value="NZ_CP031699.1"/>
</dbReference>
<evidence type="ECO:0000313" key="2">
    <source>
        <dbReference type="Proteomes" id="UP000325536"/>
    </source>
</evidence>
<sequence>MIFYSKSQKTFFDDEIHEQLPPDAQEITAEQHAQLLAALNLGHHIADDLAVHPRPSAAHEWVDGAWVENKELAAEIKAVALAKARAGRLAALNAAAQAYIDAAAETDKLPAFEVQTWPLQAAEAKAWEADPAAPTPVLDGIAAARGEEPDKLKAAALRKALAYSALSAHVAGQRQALQSKIESAKTVAALDKIKIEFTAPEAV</sequence>
<name>A0A5P3MSV1_NEIAN</name>
<protein>
    <submittedName>
        <fullName evidence="1">Phage tail protein</fullName>
    </submittedName>
</protein>
<reference evidence="1 2" key="1">
    <citation type="submission" date="2018-08" db="EMBL/GenBank/DDBJ databases">
        <title>Neisseria animalis ATCC 49930 complete genome.</title>
        <authorList>
            <person name="Veseli I.A."/>
            <person name="Mascarenhas dos Santos A.C."/>
            <person name="Buttler R."/>
            <person name="Pombert J.-F."/>
        </authorList>
    </citation>
    <scope>NUCLEOTIDE SEQUENCE [LARGE SCALE GENOMIC DNA]</scope>
    <source>
        <strain evidence="1 2">ATCC 49930</strain>
    </source>
</reference>
<dbReference type="KEGG" id="naq:D0T90_09620"/>
<dbReference type="AlphaFoldDB" id="A0A5P3MSV1"/>
<dbReference type="EMBL" id="CP031699">
    <property type="protein sequence ID" value="QEY24687.1"/>
    <property type="molecule type" value="Genomic_DNA"/>
</dbReference>
<dbReference type="OrthoDB" id="8821413at2"/>